<evidence type="ECO:0000259" key="16">
    <source>
        <dbReference type="PROSITE" id="PS51194"/>
    </source>
</evidence>
<evidence type="ECO:0000256" key="1">
    <source>
        <dbReference type="ARBA" id="ARBA00003706"/>
    </source>
</evidence>
<dbReference type="PANTHER" id="PTHR47959">
    <property type="entry name" value="ATP-DEPENDENT RNA HELICASE RHLE-RELATED"/>
    <property type="match status" value="1"/>
</dbReference>
<keyword evidence="7 18" id="KW-0347">Helicase</keyword>
<comment type="similarity">
    <text evidence="11">Belongs to the DEAD box helicase family. DDX56/DBP9 subfamily.</text>
</comment>
<feature type="compositionally biased region" description="Basic residues" evidence="14">
    <location>
        <begin position="612"/>
        <end position="622"/>
    </location>
</feature>
<evidence type="ECO:0000256" key="3">
    <source>
        <dbReference type="ARBA" id="ARBA00012552"/>
    </source>
</evidence>
<accession>A0A6G1GEQ1</accession>
<dbReference type="InterPro" id="IPR014014">
    <property type="entry name" value="RNA_helicase_DEAD_Q_motif"/>
</dbReference>
<evidence type="ECO:0000256" key="9">
    <source>
        <dbReference type="ARBA" id="ARBA00022884"/>
    </source>
</evidence>
<evidence type="ECO:0000256" key="2">
    <source>
        <dbReference type="ARBA" id="ARBA00004123"/>
    </source>
</evidence>
<evidence type="ECO:0000259" key="15">
    <source>
        <dbReference type="PROSITE" id="PS51192"/>
    </source>
</evidence>
<reference evidence="20" key="3">
    <citation type="submission" date="2025-04" db="UniProtKB">
        <authorList>
            <consortium name="RefSeq"/>
        </authorList>
    </citation>
    <scope>IDENTIFICATION</scope>
    <source>
        <strain evidence="20">CBS 781.70</strain>
    </source>
</reference>
<keyword evidence="9" id="KW-0694">RNA-binding</keyword>
<evidence type="ECO:0000313" key="18">
    <source>
        <dbReference type="EMBL" id="KAF1816381.1"/>
    </source>
</evidence>
<evidence type="ECO:0000256" key="5">
    <source>
        <dbReference type="ARBA" id="ARBA00022741"/>
    </source>
</evidence>
<dbReference type="SUPFAM" id="SSF52540">
    <property type="entry name" value="P-loop containing nucleoside triphosphate hydrolases"/>
    <property type="match status" value="2"/>
</dbReference>
<evidence type="ECO:0000256" key="13">
    <source>
        <dbReference type="PROSITE-ProRule" id="PRU00552"/>
    </source>
</evidence>
<dbReference type="PROSITE" id="PS51195">
    <property type="entry name" value="Q_MOTIF"/>
    <property type="match status" value="1"/>
</dbReference>
<evidence type="ECO:0000256" key="4">
    <source>
        <dbReference type="ARBA" id="ARBA00022517"/>
    </source>
</evidence>
<feature type="domain" description="DEAD-box RNA helicase Q" evidence="17">
    <location>
        <begin position="46"/>
        <end position="74"/>
    </location>
</feature>
<feature type="short sequence motif" description="Q motif" evidence="13">
    <location>
        <begin position="46"/>
        <end position="74"/>
    </location>
</feature>
<dbReference type="GO" id="GO:0003724">
    <property type="term" value="F:RNA helicase activity"/>
    <property type="evidence" value="ECO:0007669"/>
    <property type="project" value="UniProtKB-EC"/>
</dbReference>
<proteinExistence type="inferred from homology"/>
<keyword evidence="5" id="KW-0547">Nucleotide-binding</keyword>
<dbReference type="Pfam" id="PF00270">
    <property type="entry name" value="DEAD"/>
    <property type="match status" value="1"/>
</dbReference>
<gene>
    <name evidence="18 20" type="ORF">P152DRAFT_454651</name>
</gene>
<dbReference type="AlphaFoldDB" id="A0A6G1GEQ1"/>
<comment type="function">
    <text evidence="1">ATP-binding RNA helicase involved in the biogenesis of 60S ribosomal subunits and is required for the normal formation of 25S and 5.8S rRNAs.</text>
</comment>
<evidence type="ECO:0000313" key="20">
    <source>
        <dbReference type="RefSeq" id="XP_033538012.1"/>
    </source>
</evidence>
<feature type="region of interest" description="Disordered" evidence="14">
    <location>
        <begin position="604"/>
        <end position="640"/>
    </location>
</feature>
<dbReference type="GO" id="GO:0005634">
    <property type="term" value="C:nucleus"/>
    <property type="evidence" value="ECO:0007669"/>
    <property type="project" value="UniProtKB-SubCell"/>
</dbReference>
<keyword evidence="19" id="KW-1185">Reference proteome</keyword>
<evidence type="ECO:0000256" key="11">
    <source>
        <dbReference type="ARBA" id="ARBA00038041"/>
    </source>
</evidence>
<evidence type="ECO:0000256" key="10">
    <source>
        <dbReference type="ARBA" id="ARBA00023242"/>
    </source>
</evidence>
<sequence>MKRKLNEQDVPEVIAEEIPAEAQSDLESEEKVATEIVQASTPAPPASWDSFNFDSRLLKGIAHEKYASPTSIQATAIPLALQSRDILARSKTGSGKTAAYVLPILQSILARKQSSTSSTASKCTAALILVPTRELASQVTKCILALSSFCSQSLRVENIARKEDDKVQRARLAALPDIVVSTPGRAVVHINSSALSLSEVKHLVIDEADLILSYDYGADLETISKTLPTDVQTFLMSATLHTEVESLKGLFCKNAAPAILDLEEQEKDDEDKVQQYVVKSAEDEKFLLAYAIYKLKLLKGKSIIFVGDIDRCYRLKLFFEQVGIKSCILNSELPVNSRIHVVEEFNKGVYDIIIAADENEVIGNEGRKKQKGKEDDEEAETETNGDAEQKSEPAEGEKPTEARPSKKRKSKHPSDKEYGVSRGIDFKHVACVLNFDLPSTSKSYTHRIGRTGRANQTGMALSFVVPKEHFRKTKALSFAGCENDEAVLEKITASQEKKGKTVSPYQFDMAALSGFRYRLQDAIRSVTSTAIREARLRELRTEIVKSEKLKRHFEENPEELRQLRHDGELRPAKVQAHLRHVPEYLLPKGMNRGQGADVGFVGLRKPESELRRSKRVGRRGPKKAAGARGRTSNPLQTFKR</sequence>
<dbReference type="GO" id="GO:0010467">
    <property type="term" value="P:gene expression"/>
    <property type="evidence" value="ECO:0007669"/>
    <property type="project" value="UniProtKB-ARBA"/>
</dbReference>
<feature type="compositionally biased region" description="Polar residues" evidence="14">
    <location>
        <begin position="630"/>
        <end position="640"/>
    </location>
</feature>
<dbReference type="PANTHER" id="PTHR47959:SF21">
    <property type="entry name" value="DEAD-BOX HELICASE 56"/>
    <property type="match status" value="1"/>
</dbReference>
<keyword evidence="4" id="KW-0690">Ribosome biogenesis</keyword>
<dbReference type="PROSITE" id="PS51194">
    <property type="entry name" value="HELICASE_CTER"/>
    <property type="match status" value="1"/>
</dbReference>
<feature type="region of interest" description="Disordered" evidence="14">
    <location>
        <begin position="365"/>
        <end position="419"/>
    </location>
</feature>
<evidence type="ECO:0000256" key="8">
    <source>
        <dbReference type="ARBA" id="ARBA00022840"/>
    </source>
</evidence>
<feature type="domain" description="Helicase ATP-binding" evidence="15">
    <location>
        <begin position="77"/>
        <end position="258"/>
    </location>
</feature>
<feature type="compositionally biased region" description="Acidic residues" evidence="14">
    <location>
        <begin position="375"/>
        <end position="385"/>
    </location>
</feature>
<dbReference type="PROSITE" id="PS51192">
    <property type="entry name" value="HELICASE_ATP_BIND_1"/>
    <property type="match status" value="1"/>
</dbReference>
<dbReference type="Proteomes" id="UP000504638">
    <property type="component" value="Unplaced"/>
</dbReference>
<comment type="subcellular location">
    <subcellularLocation>
        <location evidence="2">Nucleus</location>
    </subcellularLocation>
</comment>
<feature type="compositionally biased region" description="Basic and acidic residues" evidence="14">
    <location>
        <begin position="387"/>
        <end position="404"/>
    </location>
</feature>
<dbReference type="Gene3D" id="3.40.50.300">
    <property type="entry name" value="P-loop containing nucleotide triphosphate hydrolases"/>
    <property type="match status" value="2"/>
</dbReference>
<dbReference type="InterPro" id="IPR014001">
    <property type="entry name" value="Helicase_ATP-bd"/>
</dbReference>
<dbReference type="GeneID" id="54419197"/>
<evidence type="ECO:0000256" key="14">
    <source>
        <dbReference type="SAM" id="MobiDB-lite"/>
    </source>
</evidence>
<dbReference type="GO" id="GO:0005524">
    <property type="term" value="F:ATP binding"/>
    <property type="evidence" value="ECO:0007669"/>
    <property type="project" value="UniProtKB-KW"/>
</dbReference>
<protein>
    <recommendedName>
        <fullName evidence="3">RNA helicase</fullName>
        <ecNumber evidence="3">3.6.4.13</ecNumber>
    </recommendedName>
</protein>
<dbReference type="EC" id="3.6.4.13" evidence="3"/>
<keyword evidence="10" id="KW-0539">Nucleus</keyword>
<dbReference type="CDD" id="cd17961">
    <property type="entry name" value="DEADc_DDX56"/>
    <property type="match status" value="1"/>
</dbReference>
<reference evidence="20" key="2">
    <citation type="submission" date="2020-04" db="EMBL/GenBank/DDBJ databases">
        <authorList>
            <consortium name="NCBI Genome Project"/>
        </authorList>
    </citation>
    <scope>NUCLEOTIDE SEQUENCE</scope>
    <source>
        <strain evidence="20">CBS 781.70</strain>
    </source>
</reference>
<evidence type="ECO:0000256" key="6">
    <source>
        <dbReference type="ARBA" id="ARBA00022801"/>
    </source>
</evidence>
<evidence type="ECO:0000256" key="12">
    <source>
        <dbReference type="ARBA" id="ARBA00047984"/>
    </source>
</evidence>
<dbReference type="EMBL" id="ML975150">
    <property type="protein sequence ID" value="KAF1816381.1"/>
    <property type="molecule type" value="Genomic_DNA"/>
</dbReference>
<reference evidence="18 20" key="1">
    <citation type="submission" date="2020-01" db="EMBL/GenBank/DDBJ databases">
        <authorList>
            <consortium name="DOE Joint Genome Institute"/>
            <person name="Haridas S."/>
            <person name="Albert R."/>
            <person name="Binder M."/>
            <person name="Bloem J."/>
            <person name="Labutti K."/>
            <person name="Salamov A."/>
            <person name="Andreopoulos B."/>
            <person name="Baker S.E."/>
            <person name="Barry K."/>
            <person name="Bills G."/>
            <person name="Bluhm B.H."/>
            <person name="Cannon C."/>
            <person name="Castanera R."/>
            <person name="Culley D.E."/>
            <person name="Daum C."/>
            <person name="Ezra D."/>
            <person name="Gonzalez J.B."/>
            <person name="Henrissat B."/>
            <person name="Kuo A."/>
            <person name="Liang C."/>
            <person name="Lipzen A."/>
            <person name="Lutzoni F."/>
            <person name="Magnuson J."/>
            <person name="Mondo S."/>
            <person name="Nolan M."/>
            <person name="Ohm R."/>
            <person name="Pangilinan J."/>
            <person name="Park H.-J."/>
            <person name="Ramirez L."/>
            <person name="Alfaro M."/>
            <person name="Sun H."/>
            <person name="Tritt A."/>
            <person name="Yoshinaga Y."/>
            <person name="Zwiers L.-H."/>
            <person name="Turgeon B.G."/>
            <person name="Goodwin S.B."/>
            <person name="Spatafora J.W."/>
            <person name="Crous P.W."/>
            <person name="Grigoriev I.V."/>
        </authorList>
    </citation>
    <scope>NUCLEOTIDE SEQUENCE</scope>
    <source>
        <strain evidence="18 20">CBS 781.70</strain>
    </source>
</reference>
<dbReference type="InterPro" id="IPR050079">
    <property type="entry name" value="DEAD_box_RNA_helicase"/>
</dbReference>
<dbReference type="GO" id="GO:0042254">
    <property type="term" value="P:ribosome biogenesis"/>
    <property type="evidence" value="ECO:0007669"/>
    <property type="project" value="UniProtKB-KW"/>
</dbReference>
<dbReference type="GO" id="GO:0003723">
    <property type="term" value="F:RNA binding"/>
    <property type="evidence" value="ECO:0007669"/>
    <property type="project" value="UniProtKB-KW"/>
</dbReference>
<dbReference type="InterPro" id="IPR011545">
    <property type="entry name" value="DEAD/DEAH_box_helicase_dom"/>
</dbReference>
<dbReference type="OrthoDB" id="1191041at2759"/>
<dbReference type="Pfam" id="PF00271">
    <property type="entry name" value="Helicase_C"/>
    <property type="match status" value="2"/>
</dbReference>
<keyword evidence="8" id="KW-0067">ATP-binding</keyword>
<dbReference type="SMART" id="SM00487">
    <property type="entry name" value="DEXDc"/>
    <property type="match status" value="1"/>
</dbReference>
<feature type="domain" description="Helicase C-terminal" evidence="16">
    <location>
        <begin position="272"/>
        <end position="510"/>
    </location>
</feature>
<dbReference type="GO" id="GO:0005829">
    <property type="term" value="C:cytosol"/>
    <property type="evidence" value="ECO:0007669"/>
    <property type="project" value="TreeGrafter"/>
</dbReference>
<evidence type="ECO:0000259" key="17">
    <source>
        <dbReference type="PROSITE" id="PS51195"/>
    </source>
</evidence>
<name>A0A6G1GEQ1_9PEZI</name>
<comment type="catalytic activity">
    <reaction evidence="12">
        <text>ATP + H2O = ADP + phosphate + H(+)</text>
        <dbReference type="Rhea" id="RHEA:13065"/>
        <dbReference type="ChEBI" id="CHEBI:15377"/>
        <dbReference type="ChEBI" id="CHEBI:15378"/>
        <dbReference type="ChEBI" id="CHEBI:30616"/>
        <dbReference type="ChEBI" id="CHEBI:43474"/>
        <dbReference type="ChEBI" id="CHEBI:456216"/>
        <dbReference type="EC" id="3.6.4.13"/>
    </reaction>
</comment>
<dbReference type="InterPro" id="IPR001650">
    <property type="entry name" value="Helicase_C-like"/>
</dbReference>
<organism evidence="18">
    <name type="scientific">Eremomyces bilateralis CBS 781.70</name>
    <dbReference type="NCBI Taxonomy" id="1392243"/>
    <lineage>
        <taxon>Eukaryota</taxon>
        <taxon>Fungi</taxon>
        <taxon>Dikarya</taxon>
        <taxon>Ascomycota</taxon>
        <taxon>Pezizomycotina</taxon>
        <taxon>Dothideomycetes</taxon>
        <taxon>Dothideomycetes incertae sedis</taxon>
        <taxon>Eremomycetales</taxon>
        <taxon>Eremomycetaceae</taxon>
        <taxon>Eremomyces</taxon>
    </lineage>
</organism>
<dbReference type="SMART" id="SM00490">
    <property type="entry name" value="HELICc"/>
    <property type="match status" value="1"/>
</dbReference>
<evidence type="ECO:0000256" key="7">
    <source>
        <dbReference type="ARBA" id="ARBA00022806"/>
    </source>
</evidence>
<keyword evidence="6" id="KW-0378">Hydrolase</keyword>
<evidence type="ECO:0000313" key="19">
    <source>
        <dbReference type="Proteomes" id="UP000504638"/>
    </source>
</evidence>
<dbReference type="RefSeq" id="XP_033538012.1">
    <property type="nucleotide sequence ID" value="XM_033678627.1"/>
</dbReference>
<dbReference type="CDD" id="cd18787">
    <property type="entry name" value="SF2_C_DEAD"/>
    <property type="match status" value="1"/>
</dbReference>
<dbReference type="GO" id="GO:0016787">
    <property type="term" value="F:hydrolase activity"/>
    <property type="evidence" value="ECO:0007669"/>
    <property type="project" value="UniProtKB-KW"/>
</dbReference>
<dbReference type="InterPro" id="IPR027417">
    <property type="entry name" value="P-loop_NTPase"/>
</dbReference>